<dbReference type="GeneID" id="73467625"/>
<dbReference type="AlphaFoldDB" id="A0A8J5QSI4"/>
<gene>
    <name evidence="5" type="ORF">J8A68_000824</name>
</gene>
<proteinExistence type="predicted"/>
<name>A0A8J5QSI4_9ASCO</name>
<dbReference type="PANTHER" id="PTHR28038:SF1">
    <property type="entry name" value="ADL329WP"/>
    <property type="match status" value="1"/>
</dbReference>
<evidence type="ECO:0000256" key="1">
    <source>
        <dbReference type="ARBA" id="ARBA00004370"/>
    </source>
</evidence>
<dbReference type="GO" id="GO:0005789">
    <property type="term" value="C:endoplasmic reticulum membrane"/>
    <property type="evidence" value="ECO:0007669"/>
    <property type="project" value="InterPro"/>
</dbReference>
<reference evidence="5 6" key="1">
    <citation type="journal article" date="2021" name="DNA Res.">
        <title>Genome analysis of Candida subhashii reveals its hybrid nature and dual mitochondrial genome conformations.</title>
        <authorList>
            <person name="Mixao V."/>
            <person name="Hegedusova E."/>
            <person name="Saus E."/>
            <person name="Pryszcz L.P."/>
            <person name="Cillingova A."/>
            <person name="Nosek J."/>
            <person name="Gabaldon T."/>
        </authorList>
    </citation>
    <scope>NUCLEOTIDE SEQUENCE [LARGE SCALE GENOMIC DNA]</scope>
    <source>
        <strain evidence="5 6">CBS 10753</strain>
    </source>
</reference>
<evidence type="ECO:0000313" key="5">
    <source>
        <dbReference type="EMBL" id="KAG7665618.1"/>
    </source>
</evidence>
<accession>A0A8J5QSI4</accession>
<comment type="caution">
    <text evidence="5">The sequence shown here is derived from an EMBL/GenBank/DDBJ whole genome shotgun (WGS) entry which is preliminary data.</text>
</comment>
<organism evidence="5 6">
    <name type="scientific">[Candida] subhashii</name>
    <dbReference type="NCBI Taxonomy" id="561895"/>
    <lineage>
        <taxon>Eukaryota</taxon>
        <taxon>Fungi</taxon>
        <taxon>Dikarya</taxon>
        <taxon>Ascomycota</taxon>
        <taxon>Saccharomycotina</taxon>
        <taxon>Pichiomycetes</taxon>
        <taxon>Debaryomycetaceae</taxon>
        <taxon>Spathaspora</taxon>
    </lineage>
</organism>
<keyword evidence="6" id="KW-1185">Reference proteome</keyword>
<evidence type="ECO:0000313" key="6">
    <source>
        <dbReference type="Proteomes" id="UP000694255"/>
    </source>
</evidence>
<evidence type="ECO:0000256" key="2">
    <source>
        <dbReference type="ARBA" id="ARBA00022692"/>
    </source>
</evidence>
<dbReference type="GO" id="GO:0044183">
    <property type="term" value="F:protein folding chaperone"/>
    <property type="evidence" value="ECO:0007669"/>
    <property type="project" value="InterPro"/>
</dbReference>
<dbReference type="EMBL" id="JAGSYN010000048">
    <property type="protein sequence ID" value="KAG7665618.1"/>
    <property type="molecule type" value="Genomic_DNA"/>
</dbReference>
<dbReference type="OrthoDB" id="284718at2759"/>
<dbReference type="Pfam" id="PF03669">
    <property type="entry name" value="ASTER"/>
    <property type="match status" value="1"/>
</dbReference>
<keyword evidence="2" id="KW-0812">Transmembrane</keyword>
<dbReference type="PANTHER" id="PTHR28038">
    <property type="entry name" value="ADL329WP"/>
    <property type="match status" value="1"/>
</dbReference>
<keyword evidence="3" id="KW-1133">Transmembrane helix</keyword>
<keyword evidence="4" id="KW-0472">Membrane</keyword>
<dbReference type="InterPro" id="IPR005351">
    <property type="entry name" value="ASTER"/>
</dbReference>
<sequence>MAPKINAELVVPYKHMPAKPRKEASSMMAQSLPMAAMFMRNKILSWSAVFLAIQSYLNDPINAPPAEDGSTSTPASLRVIFALVSLVTCYMDVIFPSSNPGLKKAVVETAAESITSIIETATTGA</sequence>
<evidence type="ECO:0000256" key="4">
    <source>
        <dbReference type="ARBA" id="ARBA00023136"/>
    </source>
</evidence>
<evidence type="ECO:0000256" key="3">
    <source>
        <dbReference type="ARBA" id="ARBA00022989"/>
    </source>
</evidence>
<comment type="subcellular location">
    <subcellularLocation>
        <location evidence="1">Membrane</location>
    </subcellularLocation>
</comment>
<dbReference type="Proteomes" id="UP000694255">
    <property type="component" value="Unassembled WGS sequence"/>
</dbReference>
<dbReference type="RefSeq" id="XP_049265850.1">
    <property type="nucleotide sequence ID" value="XM_049410540.1"/>
</dbReference>
<dbReference type="GO" id="GO:0045048">
    <property type="term" value="P:protein insertion into ER membrane"/>
    <property type="evidence" value="ECO:0007669"/>
    <property type="project" value="InterPro"/>
</dbReference>
<protein>
    <submittedName>
        <fullName evidence="5">Uncharacterized protein</fullName>
    </submittedName>
</protein>